<evidence type="ECO:0000256" key="11">
    <source>
        <dbReference type="SAM" id="Coils"/>
    </source>
</evidence>
<dbReference type="InParanoid" id="A0A0H2S056"/>
<comment type="similarity">
    <text evidence="1 10">Belongs to the SHE9 family.</text>
</comment>
<comment type="subcellular location">
    <subcellularLocation>
        <location evidence="10">Mitochondrion inner membrane</location>
        <topology evidence="10">Multi-pass membrane protein</topology>
    </subcellularLocation>
</comment>
<keyword evidence="6 11" id="KW-0175">Coiled coil</keyword>
<evidence type="ECO:0000256" key="3">
    <source>
        <dbReference type="ARBA" id="ARBA00022792"/>
    </source>
</evidence>
<dbReference type="AlphaFoldDB" id="A0A0H2S056"/>
<comment type="function">
    <text evidence="9">Required for the maintenance of the structure of the mitochondrial inner membrane. Involved in mitochondrial morphology. Causes growth arrest when highly overexpressed.</text>
</comment>
<dbReference type="Pfam" id="PF05546">
    <property type="entry name" value="She9_MDM33"/>
    <property type="match status" value="1"/>
</dbReference>
<dbReference type="PANTHER" id="PTHR31961">
    <property type="entry name" value="SENSITIVE TO HIGH EXPRESSION PROTEIN 9, MITOCHONDRIAL"/>
    <property type="match status" value="1"/>
</dbReference>
<evidence type="ECO:0000256" key="1">
    <source>
        <dbReference type="ARBA" id="ARBA00007472"/>
    </source>
</evidence>
<feature type="region of interest" description="Disordered" evidence="12">
    <location>
        <begin position="296"/>
        <end position="333"/>
    </location>
</feature>
<keyword evidence="8 10" id="KW-0472">Membrane</keyword>
<keyword evidence="2 10" id="KW-0812">Transmembrane</keyword>
<comment type="subunit">
    <text evidence="10">Homooligomer.</text>
</comment>
<dbReference type="OrthoDB" id="5595506at2759"/>
<dbReference type="GO" id="GO:0007007">
    <property type="term" value="P:inner mitochondrial membrane organization"/>
    <property type="evidence" value="ECO:0007669"/>
    <property type="project" value="TreeGrafter"/>
</dbReference>
<organism evidence="13 14">
    <name type="scientific">Schizopora paradoxa</name>
    <dbReference type="NCBI Taxonomy" id="27342"/>
    <lineage>
        <taxon>Eukaryota</taxon>
        <taxon>Fungi</taxon>
        <taxon>Dikarya</taxon>
        <taxon>Basidiomycota</taxon>
        <taxon>Agaricomycotina</taxon>
        <taxon>Agaricomycetes</taxon>
        <taxon>Hymenochaetales</taxon>
        <taxon>Schizoporaceae</taxon>
        <taxon>Schizopora</taxon>
    </lineage>
</organism>
<feature type="region of interest" description="Disordered" evidence="12">
    <location>
        <begin position="26"/>
        <end position="53"/>
    </location>
</feature>
<sequence>MIIRSSRTIVRGRLSGRAVQIRFLSARGDDPNGSPSDDQVNRASQAAKPSERIPTDLQARVQQNLRSWTARASHNFRGHVDEFSSKAAATFSQLGGKLNEVTGYEEIGKLKNDVVNNEAQMIAARKAAKEAKEAYEEMQTKRSASRQEVNDLLQRKSSWSETDVNRFTQLVRQDHLYEQEEARTKLTATRAADAVEIQFSELMRSILARYHEEQVWSDKIRSASTYGSLAVLGLNLAVFILAIIVVEPWKRRRLVESFERRVVEMNTANQNVVEEGISDLKGQLASQSELLRRMEETFASSKPNASPHSLPPVVVDDHDHDPESPPPPPSRFNWIPKFEETAKAAKDRSGIVLSAGAMGVVVGWLLSTLSSR</sequence>
<evidence type="ECO:0000256" key="2">
    <source>
        <dbReference type="ARBA" id="ARBA00022692"/>
    </source>
</evidence>
<evidence type="ECO:0000313" key="14">
    <source>
        <dbReference type="Proteomes" id="UP000053477"/>
    </source>
</evidence>
<protein>
    <recommendedName>
        <fullName evidence="10">Sensitive to high expression protein 9, mitochondrial</fullName>
    </recommendedName>
</protein>
<dbReference type="Proteomes" id="UP000053477">
    <property type="component" value="Unassembled WGS sequence"/>
</dbReference>
<feature type="coiled-coil region" evidence="11">
    <location>
        <begin position="121"/>
        <end position="155"/>
    </location>
</feature>
<dbReference type="STRING" id="27342.A0A0H2S056"/>
<evidence type="ECO:0000256" key="9">
    <source>
        <dbReference type="ARBA" id="ARBA00024807"/>
    </source>
</evidence>
<evidence type="ECO:0000256" key="8">
    <source>
        <dbReference type="ARBA" id="ARBA00023136"/>
    </source>
</evidence>
<keyword evidence="4 10" id="KW-0809">Transit peptide</keyword>
<dbReference type="InterPro" id="IPR008839">
    <property type="entry name" value="MDM33_fungi"/>
</dbReference>
<evidence type="ECO:0000256" key="12">
    <source>
        <dbReference type="SAM" id="MobiDB-lite"/>
    </source>
</evidence>
<keyword evidence="7 10" id="KW-0496">Mitochondrion</keyword>
<reference evidence="13 14" key="1">
    <citation type="submission" date="2015-04" db="EMBL/GenBank/DDBJ databases">
        <title>Complete genome sequence of Schizopora paradoxa KUC8140, a cosmopolitan wood degrader in East Asia.</title>
        <authorList>
            <consortium name="DOE Joint Genome Institute"/>
            <person name="Min B."/>
            <person name="Park H."/>
            <person name="Jang Y."/>
            <person name="Kim J.-J."/>
            <person name="Kim K.H."/>
            <person name="Pangilinan J."/>
            <person name="Lipzen A."/>
            <person name="Riley R."/>
            <person name="Grigoriev I.V."/>
            <person name="Spatafora J.W."/>
            <person name="Choi I.-G."/>
        </authorList>
    </citation>
    <scope>NUCLEOTIDE SEQUENCE [LARGE SCALE GENOMIC DNA]</scope>
    <source>
        <strain evidence="13 14">KUC8140</strain>
    </source>
</reference>
<feature type="transmembrane region" description="Helical" evidence="10">
    <location>
        <begin position="351"/>
        <end position="369"/>
    </location>
</feature>
<evidence type="ECO:0000256" key="7">
    <source>
        <dbReference type="ARBA" id="ARBA00023128"/>
    </source>
</evidence>
<dbReference type="PANTHER" id="PTHR31961:SF3">
    <property type="entry name" value="SENSITIVE TO HIGH EXPRESSION PROTEIN 9, MITOCHONDRIAL"/>
    <property type="match status" value="1"/>
</dbReference>
<evidence type="ECO:0000256" key="5">
    <source>
        <dbReference type="ARBA" id="ARBA00022989"/>
    </source>
</evidence>
<evidence type="ECO:0000256" key="4">
    <source>
        <dbReference type="ARBA" id="ARBA00022946"/>
    </source>
</evidence>
<feature type="transmembrane region" description="Helical" evidence="10">
    <location>
        <begin position="226"/>
        <end position="246"/>
    </location>
</feature>
<feature type="compositionally biased region" description="Polar residues" evidence="12">
    <location>
        <begin position="33"/>
        <end position="44"/>
    </location>
</feature>
<proteinExistence type="inferred from homology"/>
<evidence type="ECO:0000313" key="13">
    <source>
        <dbReference type="EMBL" id="KLO17257.1"/>
    </source>
</evidence>
<keyword evidence="14" id="KW-1185">Reference proteome</keyword>
<dbReference type="EMBL" id="KQ085906">
    <property type="protein sequence ID" value="KLO17257.1"/>
    <property type="molecule type" value="Genomic_DNA"/>
</dbReference>
<evidence type="ECO:0000256" key="10">
    <source>
        <dbReference type="RuleBase" id="RU364128"/>
    </source>
</evidence>
<accession>A0A0H2S056</accession>
<gene>
    <name evidence="13" type="ORF">SCHPADRAFT_846684</name>
</gene>
<dbReference type="GO" id="GO:0005743">
    <property type="term" value="C:mitochondrial inner membrane"/>
    <property type="evidence" value="ECO:0007669"/>
    <property type="project" value="UniProtKB-SubCell"/>
</dbReference>
<keyword evidence="5 10" id="KW-1133">Transmembrane helix</keyword>
<name>A0A0H2S056_9AGAM</name>
<dbReference type="FunCoup" id="A0A0H2S056">
    <property type="interactions" value="67"/>
</dbReference>
<evidence type="ECO:0000256" key="6">
    <source>
        <dbReference type="ARBA" id="ARBA00023054"/>
    </source>
</evidence>
<keyword evidence="3 10" id="KW-0999">Mitochondrion inner membrane</keyword>